<keyword evidence="3" id="KW-1185">Reference proteome</keyword>
<organism evidence="2 3">
    <name type="scientific">Salegentibacter agarivorans</name>
    <dbReference type="NCBI Taxonomy" id="345907"/>
    <lineage>
        <taxon>Bacteria</taxon>
        <taxon>Pseudomonadati</taxon>
        <taxon>Bacteroidota</taxon>
        <taxon>Flavobacteriia</taxon>
        <taxon>Flavobacteriales</taxon>
        <taxon>Flavobacteriaceae</taxon>
        <taxon>Salegentibacter</taxon>
    </lineage>
</organism>
<name>A0A1I2LB63_9FLAO</name>
<accession>A0A1I2LB63</accession>
<dbReference type="PANTHER" id="PTHR34203:SF15">
    <property type="entry name" value="SLL1173 PROTEIN"/>
    <property type="match status" value="1"/>
</dbReference>
<dbReference type="Proteomes" id="UP000199116">
    <property type="component" value="Unassembled WGS sequence"/>
</dbReference>
<dbReference type="AlphaFoldDB" id="A0A1I2LB63"/>
<sequence>MKKLIYKAINRLGYTFYNKKNREQEIRGKLEKFEVEIHKNLLLYSYKYINLLANKFPDLSITDAENSLKVCFEDLTFYIESQEEFLILKEIFIDEEYKFIIKEKCVLIDIGANIGIASMYFSQFDYIQRIYAFEPVRDTYDLARKNFKENNITKIAEFNNYGLGAEDREENFLYNKSVKGNSGIRGKLSPSHTNRESPEIRKVQIKDVDKVLNPIIKDNRDYKIVIKMDCEGAEYEIMNRLSSNSLLNHIDIIILEWHDFKAEPLEDVLRENNFTVFSRNLDSISGIISAVKN</sequence>
<dbReference type="GO" id="GO:0032259">
    <property type="term" value="P:methylation"/>
    <property type="evidence" value="ECO:0007669"/>
    <property type="project" value="UniProtKB-KW"/>
</dbReference>
<gene>
    <name evidence="2" type="ORF">SAMN04488033_10788</name>
</gene>
<keyword evidence="2" id="KW-0489">Methyltransferase</keyword>
<dbReference type="NCBIfam" id="TIGR01444">
    <property type="entry name" value="fkbM_fam"/>
    <property type="match status" value="1"/>
</dbReference>
<keyword evidence="2" id="KW-0808">Transferase</keyword>
<proteinExistence type="predicted"/>
<dbReference type="RefSeq" id="WP_075325948.1">
    <property type="nucleotide sequence ID" value="NZ_FOOH01000007.1"/>
</dbReference>
<evidence type="ECO:0000259" key="1">
    <source>
        <dbReference type="Pfam" id="PF05050"/>
    </source>
</evidence>
<feature type="domain" description="Methyltransferase FkbM" evidence="1">
    <location>
        <begin position="109"/>
        <end position="267"/>
    </location>
</feature>
<dbReference type="GO" id="GO:0008168">
    <property type="term" value="F:methyltransferase activity"/>
    <property type="evidence" value="ECO:0007669"/>
    <property type="project" value="UniProtKB-KW"/>
</dbReference>
<dbReference type="PANTHER" id="PTHR34203">
    <property type="entry name" value="METHYLTRANSFERASE, FKBM FAMILY PROTEIN"/>
    <property type="match status" value="1"/>
</dbReference>
<dbReference type="InterPro" id="IPR006342">
    <property type="entry name" value="FkbM_mtfrase"/>
</dbReference>
<protein>
    <submittedName>
        <fullName evidence="2">Methyltransferase, FkbM family</fullName>
    </submittedName>
</protein>
<evidence type="ECO:0000313" key="3">
    <source>
        <dbReference type="Proteomes" id="UP000199116"/>
    </source>
</evidence>
<evidence type="ECO:0000313" key="2">
    <source>
        <dbReference type="EMBL" id="SFF74431.1"/>
    </source>
</evidence>
<dbReference type="Gene3D" id="3.40.50.150">
    <property type="entry name" value="Vaccinia Virus protein VP39"/>
    <property type="match status" value="1"/>
</dbReference>
<dbReference type="Pfam" id="PF05050">
    <property type="entry name" value="Methyltransf_21"/>
    <property type="match status" value="1"/>
</dbReference>
<dbReference type="InterPro" id="IPR052514">
    <property type="entry name" value="SAM-dependent_MTase"/>
</dbReference>
<dbReference type="EMBL" id="FOOH01000007">
    <property type="protein sequence ID" value="SFF74431.1"/>
    <property type="molecule type" value="Genomic_DNA"/>
</dbReference>
<reference evidence="3" key="1">
    <citation type="submission" date="2016-10" db="EMBL/GenBank/DDBJ databases">
        <authorList>
            <person name="Varghese N."/>
            <person name="Submissions S."/>
        </authorList>
    </citation>
    <scope>NUCLEOTIDE SEQUENCE [LARGE SCALE GENOMIC DNA]</scope>
    <source>
        <strain evidence="3">DSM 23515</strain>
    </source>
</reference>
<dbReference type="SUPFAM" id="SSF53335">
    <property type="entry name" value="S-adenosyl-L-methionine-dependent methyltransferases"/>
    <property type="match status" value="1"/>
</dbReference>
<dbReference type="InterPro" id="IPR029063">
    <property type="entry name" value="SAM-dependent_MTases_sf"/>
</dbReference>